<name>A0A9R1CNW7_9EURY</name>
<dbReference type="Gene3D" id="1.20.58.220">
    <property type="entry name" value="Phosphate transport system protein phou homolog 2, domain 2"/>
    <property type="match status" value="1"/>
</dbReference>
<evidence type="ECO:0000313" key="3">
    <source>
        <dbReference type="Proteomes" id="UP001139494"/>
    </source>
</evidence>
<comment type="similarity">
    <text evidence="1">Belongs to the UPF0111 family.</text>
</comment>
<evidence type="ECO:0000313" key="2">
    <source>
        <dbReference type="EMBL" id="MCQ4332284.1"/>
    </source>
</evidence>
<proteinExistence type="inferred from homology"/>
<comment type="caution">
    <text evidence="2">The sequence shown here is derived from an EMBL/GenBank/DDBJ whole genome shotgun (WGS) entry which is preliminary data.</text>
</comment>
<organism evidence="2 3">
    <name type="scientific">Natronomonas aquatica</name>
    <dbReference type="NCBI Taxonomy" id="2841590"/>
    <lineage>
        <taxon>Archaea</taxon>
        <taxon>Methanobacteriati</taxon>
        <taxon>Methanobacteriota</taxon>
        <taxon>Stenosarchaea group</taxon>
        <taxon>Halobacteria</taxon>
        <taxon>Halobacteriales</taxon>
        <taxon>Natronomonadaceae</taxon>
        <taxon>Natronomonas</taxon>
    </lineage>
</organism>
<reference evidence="2" key="1">
    <citation type="journal article" date="2023" name="Front. Microbiol.">
        <title>Genomic-based phylogenetic and metabolic analyses of the genus Natronomonas, and description of Natronomonas aquatica sp. nov.</title>
        <authorList>
            <person name="Garcia-Roldan A."/>
            <person name="Duran-Viseras A."/>
            <person name="de la Haba R.R."/>
            <person name="Corral P."/>
            <person name="Sanchez-Porro C."/>
            <person name="Ventosa A."/>
        </authorList>
    </citation>
    <scope>NUCLEOTIDE SEQUENCE</scope>
    <source>
        <strain evidence="2">F2-12</strain>
    </source>
</reference>
<gene>
    <name evidence="2" type="ORF">KM295_02030</name>
</gene>
<accession>A0A9R1CNW7</accession>
<dbReference type="EMBL" id="JAHLKM010000002">
    <property type="protein sequence ID" value="MCQ4332284.1"/>
    <property type="molecule type" value="Genomic_DNA"/>
</dbReference>
<keyword evidence="3" id="KW-1185">Reference proteome</keyword>
<dbReference type="Pfam" id="PF01865">
    <property type="entry name" value="PhoU_div"/>
    <property type="match status" value="1"/>
</dbReference>
<dbReference type="AlphaFoldDB" id="A0A9R1CNW7"/>
<evidence type="ECO:0000256" key="1">
    <source>
        <dbReference type="ARBA" id="ARBA00008591"/>
    </source>
</evidence>
<sequence>MDADSPAAFGRQLESLTDRYLEDLTVCVGTLPTLVDRYREGGDYGPIVERTRRLESDCDRTVRELGGFVTDVDPETAGIRLTWIYFHTDRLLELYGTLDSVANATEQFATELAAIEPRRREPCLDGLYRMAEHAVAAVDELETAVSTFVRALCRPDGAVSITEQVTRIRTRESEADAIRGDVLSAAFDGDSDGTGVVYRQLAVLLDDVLDAIEDVTDRMHLLSGTEEWLDLDVYPAPELG</sequence>
<dbReference type="RefSeq" id="WP_256028207.1">
    <property type="nucleotide sequence ID" value="NZ_JAHLKM010000002.1"/>
</dbReference>
<protein>
    <submittedName>
        <fullName evidence="2">DUF47 family protein</fullName>
    </submittedName>
</protein>
<dbReference type="Proteomes" id="UP001139494">
    <property type="component" value="Unassembled WGS sequence"/>
</dbReference>
<dbReference type="InterPro" id="IPR018445">
    <property type="entry name" value="Put_Phosphate_transp_reg"/>
</dbReference>
<dbReference type="InterPro" id="IPR038078">
    <property type="entry name" value="PhoU-like_sf"/>
</dbReference>